<evidence type="ECO:0000256" key="2">
    <source>
        <dbReference type="ARBA" id="ARBA00022448"/>
    </source>
</evidence>
<feature type="transmembrane region" description="Helical" evidence="7">
    <location>
        <begin position="114"/>
        <end position="138"/>
    </location>
</feature>
<keyword evidence="2 7" id="KW-0813">Transport</keyword>
<evidence type="ECO:0000313" key="10">
    <source>
        <dbReference type="Proteomes" id="UP001144256"/>
    </source>
</evidence>
<dbReference type="CDD" id="cd06261">
    <property type="entry name" value="TM_PBP2"/>
    <property type="match status" value="1"/>
</dbReference>
<evidence type="ECO:0000259" key="8">
    <source>
        <dbReference type="PROSITE" id="PS50928"/>
    </source>
</evidence>
<keyword evidence="6 7" id="KW-0472">Membrane</keyword>
<dbReference type="SUPFAM" id="SSF161098">
    <property type="entry name" value="MetI-like"/>
    <property type="match status" value="1"/>
</dbReference>
<dbReference type="PROSITE" id="PS50928">
    <property type="entry name" value="ABC_TM1"/>
    <property type="match status" value="1"/>
</dbReference>
<reference evidence="9" key="1">
    <citation type="submission" date="2022-06" db="EMBL/GenBank/DDBJ databases">
        <title>Vallitalea longa sp. nov., an anaerobic bacterium isolated from marine sediment.</title>
        <authorList>
            <person name="Hirano S."/>
            <person name="Terahara T."/>
            <person name="Mori K."/>
            <person name="Hamada M."/>
            <person name="Matsumoto R."/>
            <person name="Kobayashi T."/>
        </authorList>
    </citation>
    <scope>NUCLEOTIDE SEQUENCE</scope>
    <source>
        <strain evidence="9">SH18-1</strain>
    </source>
</reference>
<gene>
    <name evidence="9" type="ORF">SH1V18_24370</name>
</gene>
<name>A0A9W6DFY0_9FIRM</name>
<accession>A0A9W6DFY0</accession>
<keyword evidence="4 7" id="KW-0812">Transmembrane</keyword>
<evidence type="ECO:0000256" key="5">
    <source>
        <dbReference type="ARBA" id="ARBA00022989"/>
    </source>
</evidence>
<comment type="similarity">
    <text evidence="7">Belongs to the binding-protein-dependent transport system permease family.</text>
</comment>
<evidence type="ECO:0000256" key="7">
    <source>
        <dbReference type="RuleBase" id="RU363032"/>
    </source>
</evidence>
<evidence type="ECO:0000256" key="3">
    <source>
        <dbReference type="ARBA" id="ARBA00022475"/>
    </source>
</evidence>
<dbReference type="EMBL" id="BRLB01000006">
    <property type="protein sequence ID" value="GKX29957.1"/>
    <property type="molecule type" value="Genomic_DNA"/>
</dbReference>
<keyword evidence="10" id="KW-1185">Reference proteome</keyword>
<dbReference type="GO" id="GO:0005886">
    <property type="term" value="C:plasma membrane"/>
    <property type="evidence" value="ECO:0007669"/>
    <property type="project" value="UniProtKB-SubCell"/>
</dbReference>
<sequence length="283" mass="32444">MRNVKAKSIKTTDNLHKIIVYFFLIVFSIFFLIPILWMISTSLKSPEEIYRIKFAFLPTKLHWKNYVDAITSIPYFKYISNTLIVTVFCVIGQLFAAPLVAYSIAKIRWFGSKIVFMLIIGTMFLPFQVTMIPVYMIYHKMGFVGTFLPLILPSFFGYPLYIFLLRQFIVGIPDSLIEAAKIDGASEYKVYWKVILPLIKPALATVTIFTFLTSWSDFLGPLIYLNNENMYTLSLGLRQYLTAHSIAWGPLMAATTMFIVPTIIIYFFAQKQFIEGIATTGGK</sequence>
<organism evidence="9 10">
    <name type="scientific">Vallitalea longa</name>
    <dbReference type="NCBI Taxonomy" id="2936439"/>
    <lineage>
        <taxon>Bacteria</taxon>
        <taxon>Bacillati</taxon>
        <taxon>Bacillota</taxon>
        <taxon>Clostridia</taxon>
        <taxon>Lachnospirales</taxon>
        <taxon>Vallitaleaceae</taxon>
        <taxon>Vallitalea</taxon>
    </lineage>
</organism>
<feature type="domain" description="ABC transmembrane type-1" evidence="8">
    <location>
        <begin position="79"/>
        <end position="269"/>
    </location>
</feature>
<keyword evidence="5 7" id="KW-1133">Transmembrane helix</keyword>
<protein>
    <submittedName>
        <fullName evidence="9">Sugar ABC transporter permease</fullName>
    </submittedName>
</protein>
<dbReference type="RefSeq" id="WP_281815742.1">
    <property type="nucleotide sequence ID" value="NZ_BRLB01000006.1"/>
</dbReference>
<feature type="transmembrane region" description="Helical" evidence="7">
    <location>
        <begin position="78"/>
        <end position="102"/>
    </location>
</feature>
<comment type="caution">
    <text evidence="9">The sequence shown here is derived from an EMBL/GenBank/DDBJ whole genome shotgun (WGS) entry which is preliminary data.</text>
</comment>
<dbReference type="Gene3D" id="1.10.3720.10">
    <property type="entry name" value="MetI-like"/>
    <property type="match status" value="1"/>
</dbReference>
<comment type="subcellular location">
    <subcellularLocation>
        <location evidence="1 7">Cell membrane</location>
        <topology evidence="1 7">Multi-pass membrane protein</topology>
    </subcellularLocation>
</comment>
<dbReference type="InterPro" id="IPR000515">
    <property type="entry name" value="MetI-like"/>
</dbReference>
<feature type="transmembrane region" description="Helical" evidence="7">
    <location>
        <begin position="245"/>
        <end position="269"/>
    </location>
</feature>
<keyword evidence="3" id="KW-1003">Cell membrane</keyword>
<evidence type="ECO:0000256" key="4">
    <source>
        <dbReference type="ARBA" id="ARBA00022692"/>
    </source>
</evidence>
<feature type="transmembrane region" description="Helical" evidence="7">
    <location>
        <begin position="144"/>
        <end position="165"/>
    </location>
</feature>
<dbReference type="PANTHER" id="PTHR43744">
    <property type="entry name" value="ABC TRANSPORTER PERMEASE PROTEIN MG189-RELATED-RELATED"/>
    <property type="match status" value="1"/>
</dbReference>
<evidence type="ECO:0000256" key="1">
    <source>
        <dbReference type="ARBA" id="ARBA00004651"/>
    </source>
</evidence>
<feature type="transmembrane region" description="Helical" evidence="7">
    <location>
        <begin position="20"/>
        <end position="39"/>
    </location>
</feature>
<proteinExistence type="inferred from homology"/>
<dbReference type="GO" id="GO:0055085">
    <property type="term" value="P:transmembrane transport"/>
    <property type="evidence" value="ECO:0007669"/>
    <property type="project" value="InterPro"/>
</dbReference>
<dbReference type="InterPro" id="IPR035906">
    <property type="entry name" value="MetI-like_sf"/>
</dbReference>
<dbReference type="Proteomes" id="UP001144256">
    <property type="component" value="Unassembled WGS sequence"/>
</dbReference>
<dbReference type="AlphaFoldDB" id="A0A9W6DFY0"/>
<dbReference type="Pfam" id="PF00528">
    <property type="entry name" value="BPD_transp_1"/>
    <property type="match status" value="1"/>
</dbReference>
<dbReference type="PANTHER" id="PTHR43744:SF6">
    <property type="entry name" value="ABC TRANSPORTER PERMEASE PROTEIN YESQ-RELATED"/>
    <property type="match status" value="1"/>
</dbReference>
<evidence type="ECO:0000256" key="6">
    <source>
        <dbReference type="ARBA" id="ARBA00023136"/>
    </source>
</evidence>
<evidence type="ECO:0000313" key="9">
    <source>
        <dbReference type="EMBL" id="GKX29957.1"/>
    </source>
</evidence>